<dbReference type="SUPFAM" id="SSF53474">
    <property type="entry name" value="alpha/beta-Hydrolases"/>
    <property type="match status" value="1"/>
</dbReference>
<dbReference type="InterPro" id="IPR022742">
    <property type="entry name" value="Hydrolase_4"/>
</dbReference>
<dbReference type="Proteomes" id="UP000289738">
    <property type="component" value="Chromosome B01"/>
</dbReference>
<dbReference type="PANTHER" id="PTHR42886:SF53">
    <property type="entry name" value="ALPHA_BETA-HYDROLASES SUPERFAMILY PROTEIN"/>
    <property type="match status" value="1"/>
</dbReference>
<evidence type="ECO:0000313" key="3">
    <source>
        <dbReference type="Proteomes" id="UP000289738"/>
    </source>
</evidence>
<dbReference type="EMBL" id="SDMP01000011">
    <property type="protein sequence ID" value="RYR30141.1"/>
    <property type="molecule type" value="Genomic_DNA"/>
</dbReference>
<evidence type="ECO:0000313" key="2">
    <source>
        <dbReference type="EMBL" id="RYR30141.1"/>
    </source>
</evidence>
<dbReference type="GO" id="GO:0005829">
    <property type="term" value="C:cytosol"/>
    <property type="evidence" value="ECO:0007669"/>
    <property type="project" value="TreeGrafter"/>
</dbReference>
<name>A0A445AUQ1_ARAHY</name>
<dbReference type="AlphaFoldDB" id="A0A445AUQ1"/>
<dbReference type="FunFam" id="3.40.50.1820:FF:000170">
    <property type="entry name" value="Alpha/beta-Hydrolases superfamily protein"/>
    <property type="match status" value="1"/>
</dbReference>
<keyword evidence="3" id="KW-1185">Reference proteome</keyword>
<protein>
    <recommendedName>
        <fullName evidence="1">Serine aminopeptidase S33 domain-containing protein</fullName>
    </recommendedName>
</protein>
<feature type="domain" description="Serine aminopeptidase S33" evidence="1">
    <location>
        <begin position="64"/>
        <end position="176"/>
    </location>
</feature>
<organism evidence="2 3">
    <name type="scientific">Arachis hypogaea</name>
    <name type="common">Peanut</name>
    <dbReference type="NCBI Taxonomy" id="3818"/>
    <lineage>
        <taxon>Eukaryota</taxon>
        <taxon>Viridiplantae</taxon>
        <taxon>Streptophyta</taxon>
        <taxon>Embryophyta</taxon>
        <taxon>Tracheophyta</taxon>
        <taxon>Spermatophyta</taxon>
        <taxon>Magnoliopsida</taxon>
        <taxon>eudicotyledons</taxon>
        <taxon>Gunneridae</taxon>
        <taxon>Pentapetalae</taxon>
        <taxon>rosids</taxon>
        <taxon>fabids</taxon>
        <taxon>Fabales</taxon>
        <taxon>Fabaceae</taxon>
        <taxon>Papilionoideae</taxon>
        <taxon>50 kb inversion clade</taxon>
        <taxon>dalbergioids sensu lato</taxon>
        <taxon>Dalbergieae</taxon>
        <taxon>Pterocarpus clade</taxon>
        <taxon>Arachis</taxon>
    </lineage>
</organism>
<dbReference type="STRING" id="3818.A0A445AUQ1"/>
<reference evidence="2 3" key="1">
    <citation type="submission" date="2019-01" db="EMBL/GenBank/DDBJ databases">
        <title>Sequencing of cultivated peanut Arachis hypogaea provides insights into genome evolution and oil improvement.</title>
        <authorList>
            <person name="Chen X."/>
        </authorList>
    </citation>
    <scope>NUCLEOTIDE SEQUENCE [LARGE SCALE GENOMIC DNA]</scope>
    <source>
        <strain evidence="3">cv. Fuhuasheng</strain>
        <tissue evidence="2">Leaves</tissue>
    </source>
</reference>
<dbReference type="InterPro" id="IPR029058">
    <property type="entry name" value="AB_hydrolase_fold"/>
</dbReference>
<dbReference type="Gene3D" id="3.40.50.1820">
    <property type="entry name" value="alpha/beta hydrolase"/>
    <property type="match status" value="1"/>
</dbReference>
<sequence length="332" mass="37291">MDTVVLNAQSLLFNSHSQLPLLTRRSRTIKPLNYTINMSLQQRIVVPNKHGEKLVGIFHDSGSKDVVVLCHGFRSTKEATSIVNLAAAFENARISSFRFDFSGNGESDGTFQYGHYWKEADDLHAVTQYFRGLNRVVAAIVGHSKGGGVVLLYASKYDDVKLVVNISGRYDLKAGVEERLGKDYMERIKKDGFIDVKNKSVNFNYRVTEESLMDRFGTNMHEACLNIDKDCRVLTVHGSSDTVIPVQDALEFAKIIPIHKLHIIEGADHPYTKHQDELTSVVVNFIKENLHQDGVIPKEYLNLMVQWEVVAVPTILEHSNCPMSNVLTSTTI</sequence>
<gene>
    <name evidence="2" type="ORF">Ahy_B01g054972</name>
</gene>
<comment type="caution">
    <text evidence="2">The sequence shown here is derived from an EMBL/GenBank/DDBJ whole genome shotgun (WGS) entry which is preliminary data.</text>
</comment>
<dbReference type="PANTHER" id="PTHR42886">
    <property type="entry name" value="RE40534P-RELATED"/>
    <property type="match status" value="1"/>
</dbReference>
<accession>A0A445AUQ1</accession>
<dbReference type="Pfam" id="PF12146">
    <property type="entry name" value="Hydrolase_4"/>
    <property type="match status" value="1"/>
</dbReference>
<proteinExistence type="predicted"/>
<evidence type="ECO:0000259" key="1">
    <source>
        <dbReference type="Pfam" id="PF12146"/>
    </source>
</evidence>